<dbReference type="EMBL" id="CP035282">
    <property type="protein sequence ID" value="QAT63111.1"/>
    <property type="molecule type" value="Genomic_DNA"/>
</dbReference>
<name>A0A410QGJ2_9FIRM</name>
<evidence type="ECO:0000313" key="3">
    <source>
        <dbReference type="Proteomes" id="UP000287969"/>
    </source>
</evidence>
<dbReference type="SMART" id="SM00748">
    <property type="entry name" value="HEPN"/>
    <property type="match status" value="1"/>
</dbReference>
<dbReference type="OrthoDB" id="9808176at2"/>
<accession>A0A410QGJ2</accession>
<dbReference type="PROSITE" id="PS50910">
    <property type="entry name" value="HEPN"/>
    <property type="match status" value="1"/>
</dbReference>
<protein>
    <submittedName>
        <fullName evidence="2">HEPN domain-containing protein</fullName>
    </submittedName>
</protein>
<dbReference type="KEGG" id="spoa:EQM13_16815"/>
<proteinExistence type="predicted"/>
<evidence type="ECO:0000313" key="2">
    <source>
        <dbReference type="EMBL" id="QAT63111.1"/>
    </source>
</evidence>
<dbReference type="Gene3D" id="1.20.120.330">
    <property type="entry name" value="Nucleotidyltransferases domain 2"/>
    <property type="match status" value="1"/>
</dbReference>
<dbReference type="AlphaFoldDB" id="A0A410QGJ2"/>
<dbReference type="RefSeq" id="WP_071139341.1">
    <property type="nucleotide sequence ID" value="NZ_CP035282.1"/>
</dbReference>
<dbReference type="Proteomes" id="UP000287969">
    <property type="component" value="Chromosome"/>
</dbReference>
<keyword evidence="3" id="KW-1185">Reference proteome</keyword>
<organism evidence="2 3">
    <name type="scientific">Acidilutibacter cellobiosedens</name>
    <dbReference type="NCBI Taxonomy" id="2507161"/>
    <lineage>
        <taxon>Bacteria</taxon>
        <taxon>Bacillati</taxon>
        <taxon>Bacillota</taxon>
        <taxon>Tissierellia</taxon>
        <taxon>Tissierellales</taxon>
        <taxon>Acidilutibacteraceae</taxon>
        <taxon>Acidilutibacter</taxon>
    </lineage>
</organism>
<dbReference type="SUPFAM" id="SSF81593">
    <property type="entry name" value="Nucleotidyltransferase substrate binding subunit/domain"/>
    <property type="match status" value="1"/>
</dbReference>
<evidence type="ECO:0000259" key="1">
    <source>
        <dbReference type="PROSITE" id="PS50910"/>
    </source>
</evidence>
<dbReference type="InterPro" id="IPR007842">
    <property type="entry name" value="HEPN_dom"/>
</dbReference>
<sequence length="146" mass="17705">MDNREKYEYWLETAKYDLETAKIMMNNGRYIYVVFMCQQAIEKLTKGIYTLYTNNEPPLIHNISSIFNYLKREINFKEYLSINEFEYNLNNYKSFFAELLSYYISGRYPSYKEKMSNLINSDRAKRTLATTEEVFKWIESLSQYKK</sequence>
<reference evidence="3" key="1">
    <citation type="submission" date="2019-01" db="EMBL/GenBank/DDBJ databases">
        <title>Draft genomes of a novel of Sporanaerobacter strains.</title>
        <authorList>
            <person name="Ma S."/>
        </authorList>
    </citation>
    <scope>NUCLEOTIDE SEQUENCE [LARGE SCALE GENOMIC DNA]</scope>
    <source>
        <strain evidence="3">NJN-17</strain>
    </source>
</reference>
<gene>
    <name evidence="2" type="ORF">EQM13_16815</name>
</gene>
<dbReference type="Pfam" id="PF05168">
    <property type="entry name" value="HEPN"/>
    <property type="match status" value="1"/>
</dbReference>
<feature type="domain" description="HEPN" evidence="1">
    <location>
        <begin position="11"/>
        <end position="134"/>
    </location>
</feature>